<organism evidence="9 10">
    <name type="scientific">Thiogranum longum</name>
    <dbReference type="NCBI Taxonomy" id="1537524"/>
    <lineage>
        <taxon>Bacteria</taxon>
        <taxon>Pseudomonadati</taxon>
        <taxon>Pseudomonadota</taxon>
        <taxon>Gammaproteobacteria</taxon>
        <taxon>Chromatiales</taxon>
        <taxon>Ectothiorhodospiraceae</taxon>
        <taxon>Thiogranum</taxon>
    </lineage>
</organism>
<gene>
    <name evidence="9" type="ORF">DFR30_1272</name>
</gene>
<evidence type="ECO:0000256" key="3">
    <source>
        <dbReference type="ARBA" id="ARBA00022989"/>
    </source>
</evidence>
<dbReference type="GO" id="GO:0042773">
    <property type="term" value="P:ATP synthesis coupled electron transport"/>
    <property type="evidence" value="ECO:0007669"/>
    <property type="project" value="InterPro"/>
</dbReference>
<comment type="subcellular location">
    <subcellularLocation>
        <location evidence="1">Endomembrane system</location>
        <topology evidence="1">Multi-pass membrane protein</topology>
    </subcellularLocation>
    <subcellularLocation>
        <location evidence="5">Membrane</location>
        <topology evidence="5">Multi-pass membrane protein</topology>
    </subcellularLocation>
</comment>
<sequence length="605" mass="63197">MNLIAIAILAPLSMMVLILLLRRLPAALALLGAAVGLLASIGLLSNAFNGMSSELILPGLPDMPLRLVATPLTALLSTLVAVVSSLVLVYAAGYMKQDNEKIRFFATMLLFVSAMQTLVLAGDWILLLAAWELIGLSSYLLIGFWYRRPGVRSAATRAFLTTRSADLGLYIAVFILIAHAGSSDIAVTLNTGGNTAVVAGLLLLVAAMGKSAQTPLHDWLQRAMAGPTPVSALLHSATLVAAGAILLIRTAPMLPAETLLVAAIIGGITTVVTGMIALGERDLKRLLAASTSSQYGLMLVAVGAGVPLAALLHLIAHAAIKSSLFLGAGVFQHSRESTMLTELKGAGRDRPLVFSGFALAALALAGIPPLSGFFSKDAIIAAALSSPNAWLLASFALAGTLLTGAYMARALRILWRGDRQHRNIAGLGWMGAGLAGLVTLAVILGAAFPSIETLLHTALSENTLARILGLGAALSGLTLGWFIAGRRLLGPLLPWAQQGFAIAGGFDTWMVRPALAMARSCEQLERGLYNTVLAVGRSGLAMGRTIRRSDDQGIDGLIFSLVRGTVALGQRARTLQSGLIHREMAITVVGTALILVTLLVTLLVY</sequence>
<dbReference type="Proteomes" id="UP000295707">
    <property type="component" value="Unassembled WGS sequence"/>
</dbReference>
<feature type="domain" description="NADH:quinone oxidoreductase/Mrp antiporter transmembrane" evidence="7">
    <location>
        <begin position="121"/>
        <end position="401"/>
    </location>
</feature>
<feature type="transmembrane region" description="Helical" evidence="6">
    <location>
        <begin position="286"/>
        <end position="304"/>
    </location>
</feature>
<feature type="transmembrane region" description="Helical" evidence="6">
    <location>
        <begin position="68"/>
        <end position="90"/>
    </location>
</feature>
<dbReference type="Gene3D" id="1.20.5.2700">
    <property type="match status" value="1"/>
</dbReference>
<evidence type="ECO:0000256" key="4">
    <source>
        <dbReference type="ARBA" id="ARBA00023136"/>
    </source>
</evidence>
<proteinExistence type="predicted"/>
<feature type="transmembrane region" description="Helical" evidence="6">
    <location>
        <begin position="429"/>
        <end position="451"/>
    </location>
</feature>
<feature type="transmembrane region" description="Helical" evidence="6">
    <location>
        <begin position="28"/>
        <end position="48"/>
    </location>
</feature>
<feature type="transmembrane region" description="Helical" evidence="6">
    <location>
        <begin position="352"/>
        <end position="370"/>
    </location>
</feature>
<feature type="transmembrane region" description="Helical" evidence="6">
    <location>
        <begin position="390"/>
        <end position="408"/>
    </location>
</feature>
<feature type="transmembrane region" description="Helical" evidence="6">
    <location>
        <begin position="125"/>
        <end position="146"/>
    </location>
</feature>
<dbReference type="GO" id="GO:0015990">
    <property type="term" value="P:electron transport coupled proton transport"/>
    <property type="evidence" value="ECO:0007669"/>
    <property type="project" value="TreeGrafter"/>
</dbReference>
<keyword evidence="4 6" id="KW-0472">Membrane</keyword>
<evidence type="ECO:0000256" key="5">
    <source>
        <dbReference type="RuleBase" id="RU000320"/>
    </source>
</evidence>
<evidence type="ECO:0000256" key="6">
    <source>
        <dbReference type="SAM" id="Phobius"/>
    </source>
</evidence>
<feature type="transmembrane region" description="Helical" evidence="6">
    <location>
        <begin position="260"/>
        <end position="279"/>
    </location>
</feature>
<dbReference type="GO" id="GO:0016020">
    <property type="term" value="C:membrane"/>
    <property type="evidence" value="ECO:0007669"/>
    <property type="project" value="UniProtKB-SubCell"/>
</dbReference>
<dbReference type="InterPro" id="IPR001750">
    <property type="entry name" value="ND/Mrp_TM"/>
</dbReference>
<feature type="transmembrane region" description="Helical" evidence="6">
    <location>
        <begin position="584"/>
        <end position="604"/>
    </location>
</feature>
<evidence type="ECO:0000256" key="1">
    <source>
        <dbReference type="ARBA" id="ARBA00004127"/>
    </source>
</evidence>
<evidence type="ECO:0000259" key="7">
    <source>
        <dbReference type="Pfam" id="PF00361"/>
    </source>
</evidence>
<protein>
    <submittedName>
        <fullName evidence="9">NADH dehydrogenase subunit L</fullName>
    </submittedName>
</protein>
<keyword evidence="10" id="KW-1185">Reference proteome</keyword>
<keyword evidence="3 6" id="KW-1133">Transmembrane helix</keyword>
<dbReference type="Pfam" id="PF00361">
    <property type="entry name" value="Proton_antipo_M"/>
    <property type="match status" value="1"/>
</dbReference>
<dbReference type="GO" id="GO:0012505">
    <property type="term" value="C:endomembrane system"/>
    <property type="evidence" value="ECO:0007669"/>
    <property type="project" value="UniProtKB-SubCell"/>
</dbReference>
<dbReference type="RefSeq" id="WP_132971845.1">
    <property type="nucleotide sequence ID" value="NZ_SMFX01000001.1"/>
</dbReference>
<keyword evidence="2 5" id="KW-0812">Transmembrane</keyword>
<feature type="transmembrane region" description="Helical" evidence="6">
    <location>
        <begin position="167"/>
        <end position="186"/>
    </location>
</feature>
<dbReference type="OrthoDB" id="9811798at2"/>
<name>A0A4R1HBV4_9GAMM</name>
<dbReference type="PANTHER" id="PTHR42829">
    <property type="entry name" value="NADH-UBIQUINONE OXIDOREDUCTASE CHAIN 5"/>
    <property type="match status" value="1"/>
</dbReference>
<feature type="transmembrane region" description="Helical" evidence="6">
    <location>
        <begin position="102"/>
        <end position="119"/>
    </location>
</feature>
<dbReference type="PANTHER" id="PTHR42829:SF2">
    <property type="entry name" value="NADH-UBIQUINONE OXIDOREDUCTASE CHAIN 5"/>
    <property type="match status" value="1"/>
</dbReference>
<comment type="caution">
    <text evidence="9">The sequence shown here is derived from an EMBL/GenBank/DDBJ whole genome shotgun (WGS) entry which is preliminary data.</text>
</comment>
<feature type="transmembrane region" description="Helical" evidence="6">
    <location>
        <begin position="463"/>
        <end position="484"/>
    </location>
</feature>
<feature type="domain" description="NADH-Ubiquinone oxidoreductase (complex I) chain 5 N-terminal" evidence="8">
    <location>
        <begin position="63"/>
        <end position="105"/>
    </location>
</feature>
<evidence type="ECO:0000259" key="8">
    <source>
        <dbReference type="Pfam" id="PF00662"/>
    </source>
</evidence>
<evidence type="ECO:0000313" key="9">
    <source>
        <dbReference type="EMBL" id="TCK18013.1"/>
    </source>
</evidence>
<dbReference type="GO" id="GO:0003954">
    <property type="term" value="F:NADH dehydrogenase activity"/>
    <property type="evidence" value="ECO:0007669"/>
    <property type="project" value="TreeGrafter"/>
</dbReference>
<dbReference type="AlphaFoldDB" id="A0A4R1HBV4"/>
<feature type="transmembrane region" description="Helical" evidence="6">
    <location>
        <begin position="6"/>
        <end position="21"/>
    </location>
</feature>
<dbReference type="Pfam" id="PF00662">
    <property type="entry name" value="Proton_antipo_N"/>
    <property type="match status" value="1"/>
</dbReference>
<dbReference type="PRINTS" id="PR01434">
    <property type="entry name" value="NADHDHGNASE5"/>
</dbReference>
<dbReference type="GO" id="GO:0008137">
    <property type="term" value="F:NADH dehydrogenase (ubiquinone) activity"/>
    <property type="evidence" value="ECO:0007669"/>
    <property type="project" value="InterPro"/>
</dbReference>
<accession>A0A4R1HBV4</accession>
<evidence type="ECO:0000313" key="10">
    <source>
        <dbReference type="Proteomes" id="UP000295707"/>
    </source>
</evidence>
<feature type="transmembrane region" description="Helical" evidence="6">
    <location>
        <begin position="230"/>
        <end position="248"/>
    </location>
</feature>
<feature type="transmembrane region" description="Helical" evidence="6">
    <location>
        <begin position="310"/>
        <end position="331"/>
    </location>
</feature>
<dbReference type="InterPro" id="IPR001516">
    <property type="entry name" value="Proton_antipo_N"/>
</dbReference>
<feature type="transmembrane region" description="Helical" evidence="6">
    <location>
        <begin position="192"/>
        <end position="209"/>
    </location>
</feature>
<evidence type="ECO:0000256" key="2">
    <source>
        <dbReference type="ARBA" id="ARBA00022692"/>
    </source>
</evidence>
<dbReference type="EMBL" id="SMFX01000001">
    <property type="protein sequence ID" value="TCK18013.1"/>
    <property type="molecule type" value="Genomic_DNA"/>
</dbReference>
<dbReference type="InterPro" id="IPR003945">
    <property type="entry name" value="NU5C-like"/>
</dbReference>
<reference evidence="9 10" key="1">
    <citation type="submission" date="2019-03" db="EMBL/GenBank/DDBJ databases">
        <title>Genomic Encyclopedia of Type Strains, Phase IV (KMG-IV): sequencing the most valuable type-strain genomes for metagenomic binning, comparative biology and taxonomic classification.</title>
        <authorList>
            <person name="Goeker M."/>
        </authorList>
    </citation>
    <scope>NUCLEOTIDE SEQUENCE [LARGE SCALE GENOMIC DNA]</scope>
    <source>
        <strain evidence="9 10">DSM 19610</strain>
    </source>
</reference>